<dbReference type="Pfam" id="PF06445">
    <property type="entry name" value="GyrI-like"/>
    <property type="match status" value="1"/>
</dbReference>
<accession>A0A645HW88</accession>
<comment type="caution">
    <text evidence="2">The sequence shown here is derived from an EMBL/GenBank/DDBJ whole genome shotgun (WGS) entry which is preliminary data.</text>
</comment>
<protein>
    <recommendedName>
        <fullName evidence="1">AraC effector-binding domain-containing protein</fullName>
    </recommendedName>
</protein>
<feature type="domain" description="AraC effector-binding" evidence="1">
    <location>
        <begin position="1"/>
        <end position="105"/>
    </location>
</feature>
<dbReference type="InterPro" id="IPR010499">
    <property type="entry name" value="AraC_E-bd"/>
</dbReference>
<gene>
    <name evidence="2" type="ORF">SDC9_190816</name>
</gene>
<name>A0A645HW88_9ZZZZ</name>
<dbReference type="Gene3D" id="3.20.80.10">
    <property type="entry name" value="Regulatory factor, effector binding domain"/>
    <property type="match status" value="1"/>
</dbReference>
<dbReference type="PANTHER" id="PTHR36444:SF3">
    <property type="entry name" value="TRANSCRIPTIONAL ACTIVATOR, PUTATIVE-RELATED"/>
    <property type="match status" value="1"/>
</dbReference>
<dbReference type="AlphaFoldDB" id="A0A645HW88"/>
<sequence>MCGYLGVCFDETEADFAYLIGAFAKEGEPVPEGFEAHTIAPHTWVKFRAVGPIPGSIQKVNRQIYTEWLPGNLEYELADGVNIEMYSEGDVAAADYLSEIWLPVRRKAEAK</sequence>
<dbReference type="EMBL" id="VSSQ01101554">
    <property type="protein sequence ID" value="MPN43257.1"/>
    <property type="molecule type" value="Genomic_DNA"/>
</dbReference>
<reference evidence="2" key="1">
    <citation type="submission" date="2019-08" db="EMBL/GenBank/DDBJ databases">
        <authorList>
            <person name="Kucharzyk K."/>
            <person name="Murdoch R.W."/>
            <person name="Higgins S."/>
            <person name="Loffler F."/>
        </authorList>
    </citation>
    <scope>NUCLEOTIDE SEQUENCE</scope>
</reference>
<dbReference type="InterPro" id="IPR053182">
    <property type="entry name" value="YobU-like_regulator"/>
</dbReference>
<organism evidence="2">
    <name type="scientific">bioreactor metagenome</name>
    <dbReference type="NCBI Taxonomy" id="1076179"/>
    <lineage>
        <taxon>unclassified sequences</taxon>
        <taxon>metagenomes</taxon>
        <taxon>ecological metagenomes</taxon>
    </lineage>
</organism>
<proteinExistence type="predicted"/>
<evidence type="ECO:0000259" key="1">
    <source>
        <dbReference type="SMART" id="SM00871"/>
    </source>
</evidence>
<dbReference type="SMART" id="SM00871">
    <property type="entry name" value="AraC_E_bind"/>
    <property type="match status" value="1"/>
</dbReference>
<dbReference type="PANTHER" id="PTHR36444">
    <property type="entry name" value="TRANSCRIPTIONAL REGULATOR PROTEIN YOBU-RELATED"/>
    <property type="match status" value="1"/>
</dbReference>
<dbReference type="InterPro" id="IPR011256">
    <property type="entry name" value="Reg_factor_effector_dom_sf"/>
</dbReference>
<dbReference type="SUPFAM" id="SSF55136">
    <property type="entry name" value="Probable bacterial effector-binding domain"/>
    <property type="match status" value="1"/>
</dbReference>
<dbReference type="InterPro" id="IPR029442">
    <property type="entry name" value="GyrI-like"/>
</dbReference>
<evidence type="ECO:0000313" key="2">
    <source>
        <dbReference type="EMBL" id="MPN43257.1"/>
    </source>
</evidence>